<evidence type="ECO:0000259" key="1">
    <source>
        <dbReference type="Pfam" id="PF10543"/>
    </source>
</evidence>
<accession>A0A399RIR7</accession>
<keyword evidence="3" id="KW-1185">Reference proteome</keyword>
<evidence type="ECO:0000313" key="2">
    <source>
        <dbReference type="EMBL" id="RIJ30443.1"/>
    </source>
</evidence>
<sequence length="279" mass="31310">MSDKKKKGASTELAVQNAILIVRETPVILANDLADFYETTVSAVNQYRSRNADKFTSDYAFQLSDAEWEGLKSQNVISNDGRGGSRRAPWAYTEHGVAMMSMGMKTEVAVRLSKVIIDTFVEFRRGALPAERVIAGPNALKHRRSLQEKLYSQIEQLLDAKLPTEDGSTLREEMGSIAQSALGRIKAVLDTPAKSNEKISAEVSKILAEAEKVYAETRKINAETDRIVLDNYRTRLEFIRDLREMAMQLERDDWVDVFDHTFGPADSQASLPAPKPRKR</sequence>
<name>A0A399RIR7_9PROT</name>
<reference evidence="2 3" key="1">
    <citation type="submission" date="2018-08" db="EMBL/GenBank/DDBJ databases">
        <title>Henriciella mobilis sp. nov., isolated from seawater.</title>
        <authorList>
            <person name="Cheng H."/>
            <person name="Wu Y.-H."/>
            <person name="Xu X.-W."/>
            <person name="Guo L.-L."/>
        </authorList>
    </citation>
    <scope>NUCLEOTIDE SEQUENCE [LARGE SCALE GENOMIC DNA]</scope>
    <source>
        <strain evidence="2 3">JN25</strain>
    </source>
</reference>
<organism evidence="2 3">
    <name type="scientific">Henriciella mobilis</name>
    <dbReference type="NCBI Taxonomy" id="2305467"/>
    <lineage>
        <taxon>Bacteria</taxon>
        <taxon>Pseudomonadati</taxon>
        <taxon>Pseudomonadota</taxon>
        <taxon>Alphaproteobacteria</taxon>
        <taxon>Hyphomonadales</taxon>
        <taxon>Hyphomonadaceae</taxon>
        <taxon>Henriciella</taxon>
    </lineage>
</organism>
<dbReference type="AlphaFoldDB" id="A0A399RIR7"/>
<dbReference type="InterPro" id="IPR018873">
    <property type="entry name" value="KilA-N_DNA-bd_domain"/>
</dbReference>
<dbReference type="EMBL" id="QWFX01000006">
    <property type="protein sequence ID" value="RIJ30443.1"/>
    <property type="molecule type" value="Genomic_DNA"/>
</dbReference>
<evidence type="ECO:0000313" key="3">
    <source>
        <dbReference type="Proteomes" id="UP000266385"/>
    </source>
</evidence>
<dbReference type="Proteomes" id="UP000266385">
    <property type="component" value="Unassembled WGS sequence"/>
</dbReference>
<comment type="caution">
    <text evidence="2">The sequence shown here is derived from an EMBL/GenBank/DDBJ whole genome shotgun (WGS) entry which is preliminary data.</text>
</comment>
<protein>
    <submittedName>
        <fullName evidence="2">ORF6N domain-containing protein</fullName>
    </submittedName>
</protein>
<gene>
    <name evidence="2" type="ORF">D1223_07360</name>
</gene>
<proteinExistence type="predicted"/>
<feature type="domain" description="KilA-N DNA-binding" evidence="1">
    <location>
        <begin position="18"/>
        <end position="101"/>
    </location>
</feature>
<dbReference type="OrthoDB" id="9816206at2"/>
<dbReference type="Pfam" id="PF10543">
    <property type="entry name" value="ORF6N"/>
    <property type="match status" value="1"/>
</dbReference>
<dbReference type="RefSeq" id="WP_119375758.1">
    <property type="nucleotide sequence ID" value="NZ_QWFX01000006.1"/>
</dbReference>